<dbReference type="PANTHER" id="PTHR43217:SF1">
    <property type="entry name" value="SUCCINATE SEMIALDEHYDE DEHYDROGENASE [NAD(P)+] SAD"/>
    <property type="match status" value="1"/>
</dbReference>
<dbReference type="Pfam" id="PF00171">
    <property type="entry name" value="Aldedh"/>
    <property type="match status" value="1"/>
</dbReference>
<organism evidence="5 6">
    <name type="scientific">Natrinema versiforme</name>
    <dbReference type="NCBI Taxonomy" id="88724"/>
    <lineage>
        <taxon>Archaea</taxon>
        <taxon>Methanobacteriati</taxon>
        <taxon>Methanobacteriota</taxon>
        <taxon>Stenosarchaea group</taxon>
        <taxon>Halobacteria</taxon>
        <taxon>Halobacteriales</taxon>
        <taxon>Natrialbaceae</taxon>
        <taxon>Natrinema</taxon>
    </lineage>
</organism>
<keyword evidence="3" id="KW-0560">Oxidoreductase</keyword>
<dbReference type="KEGG" id="nvr:FEJ81_09630"/>
<dbReference type="Proteomes" id="UP000302218">
    <property type="component" value="Chromosome"/>
</dbReference>
<evidence type="ECO:0000256" key="3">
    <source>
        <dbReference type="ARBA" id="ARBA00023002"/>
    </source>
</evidence>
<protein>
    <submittedName>
        <fullName evidence="5">NAD-dependent succinate-semialdehyde dehydrogenase</fullName>
    </submittedName>
</protein>
<proteinExistence type="inferred from homology"/>
<dbReference type="AlphaFoldDB" id="A0A4P8WGV3"/>
<dbReference type="InterPro" id="IPR015590">
    <property type="entry name" value="Aldehyde_DH_dom"/>
</dbReference>
<evidence type="ECO:0000313" key="5">
    <source>
        <dbReference type="EMBL" id="QCS42607.1"/>
    </source>
</evidence>
<dbReference type="InterPro" id="IPR016161">
    <property type="entry name" value="Ald_DH/histidinol_DH"/>
</dbReference>
<dbReference type="InterPro" id="IPR047110">
    <property type="entry name" value="GABD/Sad-like"/>
</dbReference>
<dbReference type="EMBL" id="CP040330">
    <property type="protein sequence ID" value="QCS42607.1"/>
    <property type="molecule type" value="Genomic_DNA"/>
</dbReference>
<keyword evidence="2" id="KW-0521">NADP</keyword>
<dbReference type="SUPFAM" id="SSF53720">
    <property type="entry name" value="ALDH-like"/>
    <property type="match status" value="1"/>
</dbReference>
<evidence type="ECO:0000313" key="6">
    <source>
        <dbReference type="Proteomes" id="UP000302218"/>
    </source>
</evidence>
<dbReference type="InterPro" id="IPR016163">
    <property type="entry name" value="Ald_DH_C"/>
</dbReference>
<dbReference type="FunFam" id="3.40.605.10:FF:000012">
    <property type="entry name" value="NAD-dependent succinate-semialdehyde dehydrogenase"/>
    <property type="match status" value="1"/>
</dbReference>
<dbReference type="GeneID" id="40265533"/>
<dbReference type="Gene3D" id="3.40.605.10">
    <property type="entry name" value="Aldehyde Dehydrogenase, Chain A, domain 1"/>
    <property type="match status" value="1"/>
</dbReference>
<reference evidence="6" key="1">
    <citation type="submission" date="2019-05" db="EMBL/GenBank/DDBJ databases">
        <title>Genome sequence and methylation pattern of the halophilic Archaeon Natrinema versiforme BOL5-4.</title>
        <authorList>
            <person name="DasSarma P."/>
            <person name="Anton B.P."/>
            <person name="DasSarma S.L."/>
            <person name="Martinez F.L."/>
            <person name="Guzman D."/>
            <person name="Roberts R.J."/>
            <person name="DasSarma S."/>
        </authorList>
    </citation>
    <scope>NUCLEOTIDE SEQUENCE [LARGE SCALE GENOMIC DNA]</scope>
    <source>
        <strain evidence="6">BOL5-4</strain>
    </source>
</reference>
<dbReference type="OrthoDB" id="6342at2157"/>
<dbReference type="RefSeq" id="WP_138245090.1">
    <property type="nucleotide sequence ID" value="NZ_CP040330.1"/>
</dbReference>
<accession>A0A4P8WGV3</accession>
<dbReference type="InterPro" id="IPR016162">
    <property type="entry name" value="Ald_DH_N"/>
</dbReference>
<dbReference type="FunFam" id="3.40.309.10:FF:000010">
    <property type="entry name" value="Gamma-aminobutyraldehyde dehydrogenase"/>
    <property type="match status" value="1"/>
</dbReference>
<evidence type="ECO:0000256" key="1">
    <source>
        <dbReference type="ARBA" id="ARBA00009986"/>
    </source>
</evidence>
<dbReference type="CDD" id="cd07100">
    <property type="entry name" value="ALDH_SSADH1_GabD1"/>
    <property type="match status" value="1"/>
</dbReference>
<dbReference type="InterPro" id="IPR044148">
    <property type="entry name" value="ALDH_GabD1-like"/>
</dbReference>
<evidence type="ECO:0000259" key="4">
    <source>
        <dbReference type="Pfam" id="PF00171"/>
    </source>
</evidence>
<sequence length="453" mass="48978">MEVVNPATGEREETIEEHTEADVEAALEQATDAFAEWRERPIREREELLAAAGDVLRENKREYAETMTREMGKPISQAIGEVEKCAWVCDHYAEHGSAYLEADAHPSPPGTDVKTVYDPLGPVLAVMPWNFPFWQVFRFAAPHLTAGNVGLLKHASNVPGCAQAIEDVFRKAGYPEDVFQSLLIPSDLVADLIEDDRVEAATVTGSGPAGRAVASTAGEQLKKSVLELGGSDPFVVLDDADVADAAETGAWARNQNGGQSCIAGKRFLVHTDVYDEFLEEFVAEVESLTVGDPMDEATDIGPQARADLMADLHEQVDASVEAGAAVLTGGEPLDREGAFYPPTVLADVPADCPAATEELFGPVAAVFEVDDEDEAVAKANDTRFGLGASVWTTDRERGRRLARDIDAGCVYINQLVKSDPRVPFGGVNDSGYGRELAREGMLEFVNRKTVWVE</sequence>
<dbReference type="PANTHER" id="PTHR43217">
    <property type="entry name" value="SUCCINATE SEMIALDEHYDE DEHYDROGENASE [NAD(P)+] SAD"/>
    <property type="match status" value="1"/>
</dbReference>
<name>A0A4P8WGV3_9EURY</name>
<dbReference type="GO" id="GO:0004777">
    <property type="term" value="F:succinate-semialdehyde dehydrogenase (NAD+) activity"/>
    <property type="evidence" value="ECO:0007669"/>
    <property type="project" value="TreeGrafter"/>
</dbReference>
<comment type="similarity">
    <text evidence="1">Belongs to the aldehyde dehydrogenase family.</text>
</comment>
<dbReference type="GO" id="GO:0004030">
    <property type="term" value="F:aldehyde dehydrogenase [NAD(P)+] activity"/>
    <property type="evidence" value="ECO:0007669"/>
    <property type="project" value="InterPro"/>
</dbReference>
<evidence type="ECO:0000256" key="2">
    <source>
        <dbReference type="ARBA" id="ARBA00022857"/>
    </source>
</evidence>
<dbReference type="Gene3D" id="3.40.309.10">
    <property type="entry name" value="Aldehyde Dehydrogenase, Chain A, domain 2"/>
    <property type="match status" value="1"/>
</dbReference>
<gene>
    <name evidence="5" type="ORF">FEJ81_09630</name>
</gene>
<feature type="domain" description="Aldehyde dehydrogenase" evidence="4">
    <location>
        <begin position="1"/>
        <end position="450"/>
    </location>
</feature>